<gene>
    <name evidence="2" type="ORF">IAD24_04190</name>
</gene>
<feature type="transmembrane region" description="Helical" evidence="1">
    <location>
        <begin position="122"/>
        <end position="143"/>
    </location>
</feature>
<dbReference type="PROSITE" id="PS51257">
    <property type="entry name" value="PROKAR_LIPOPROTEIN"/>
    <property type="match status" value="1"/>
</dbReference>
<comment type="caution">
    <text evidence="2">The sequence shown here is derived from an EMBL/GenBank/DDBJ whole genome shotgun (WGS) entry which is preliminary data.</text>
</comment>
<dbReference type="AlphaFoldDB" id="A0A9D1N464"/>
<reference evidence="2" key="1">
    <citation type="submission" date="2020-10" db="EMBL/GenBank/DDBJ databases">
        <authorList>
            <person name="Gilroy R."/>
        </authorList>
    </citation>
    <scope>NUCLEOTIDE SEQUENCE</scope>
    <source>
        <strain evidence="2">ChiGjej2B2-16831</strain>
    </source>
</reference>
<protein>
    <submittedName>
        <fullName evidence="2">Uncharacterized protein</fullName>
    </submittedName>
</protein>
<keyword evidence="1" id="KW-0472">Membrane</keyword>
<dbReference type="EMBL" id="DVNZ01000133">
    <property type="protein sequence ID" value="HIU94338.1"/>
    <property type="molecule type" value="Genomic_DNA"/>
</dbReference>
<evidence type="ECO:0000313" key="2">
    <source>
        <dbReference type="EMBL" id="HIU94338.1"/>
    </source>
</evidence>
<feature type="transmembrane region" description="Helical" evidence="1">
    <location>
        <begin position="21"/>
        <end position="43"/>
    </location>
</feature>
<organism evidence="2 3">
    <name type="scientific">Candidatus Aphodomorpha intestinavium</name>
    <dbReference type="NCBI Taxonomy" id="2840672"/>
    <lineage>
        <taxon>Bacteria</taxon>
        <taxon>Bacillati</taxon>
        <taxon>Bacillota</taxon>
        <taxon>Clostridia</taxon>
        <taxon>Eubacteriales</taxon>
        <taxon>Candidatus Aphodomorpha</taxon>
    </lineage>
</organism>
<dbReference type="Proteomes" id="UP000824128">
    <property type="component" value="Unassembled WGS sequence"/>
</dbReference>
<feature type="transmembrane region" description="Helical" evidence="1">
    <location>
        <begin position="164"/>
        <end position="185"/>
    </location>
</feature>
<feature type="transmembrane region" description="Helical" evidence="1">
    <location>
        <begin position="93"/>
        <end position="116"/>
    </location>
</feature>
<evidence type="ECO:0000256" key="1">
    <source>
        <dbReference type="SAM" id="Phobius"/>
    </source>
</evidence>
<evidence type="ECO:0000313" key="3">
    <source>
        <dbReference type="Proteomes" id="UP000824128"/>
    </source>
</evidence>
<keyword evidence="1" id="KW-1133">Transmembrane helix</keyword>
<reference evidence="2" key="2">
    <citation type="journal article" date="2021" name="PeerJ">
        <title>Extensive microbial diversity within the chicken gut microbiome revealed by metagenomics and culture.</title>
        <authorList>
            <person name="Gilroy R."/>
            <person name="Ravi A."/>
            <person name="Getino M."/>
            <person name="Pursley I."/>
            <person name="Horton D.L."/>
            <person name="Alikhan N.F."/>
            <person name="Baker D."/>
            <person name="Gharbi K."/>
            <person name="Hall N."/>
            <person name="Watson M."/>
            <person name="Adriaenssens E.M."/>
            <person name="Foster-Nyarko E."/>
            <person name="Jarju S."/>
            <person name="Secka A."/>
            <person name="Antonio M."/>
            <person name="Oren A."/>
            <person name="Chaudhuri R.R."/>
            <person name="La Ragione R."/>
            <person name="Hildebrand F."/>
            <person name="Pallen M.J."/>
        </authorList>
    </citation>
    <scope>NUCLEOTIDE SEQUENCE</scope>
    <source>
        <strain evidence="2">ChiGjej2B2-16831</strain>
    </source>
</reference>
<accession>A0A9D1N464</accession>
<name>A0A9D1N464_9FIRM</name>
<keyword evidence="1" id="KW-0812">Transmembrane</keyword>
<proteinExistence type="predicted"/>
<feature type="transmembrane region" description="Helical" evidence="1">
    <location>
        <begin position="63"/>
        <end position="86"/>
    </location>
</feature>
<sequence length="186" mass="19651">MREFGLQQRAAQFWRENLPSCVAFFFFFMLGAACGYAACRPLLGDALLDAARALLAGGSAPRLLAVAAVSLLHEGAWACAILFSGLQAWTVPLWMLCVALRGFAAGAAAALCALLQSPVLWLLFALTQAPLLPAALRLAAFAIRCLRAPRRGAPPLAEGLHLGATLLLIAALETALLPLLLYALAR</sequence>